<dbReference type="AlphaFoldDB" id="S0FGS1"/>
<dbReference type="Proteomes" id="UP000014155">
    <property type="component" value="Unassembled WGS sequence"/>
</dbReference>
<sequence>MLKVFIARKVEDLRPRYMIMEHLKCLTVLKSRIFLGVTGNLNKTLIT</sequence>
<accession>S0FGS1</accession>
<proteinExistence type="predicted"/>
<evidence type="ECO:0000313" key="2">
    <source>
        <dbReference type="Proteomes" id="UP000014155"/>
    </source>
</evidence>
<dbReference type="PATRIC" id="fig|1195236.3.peg.4081"/>
<organism evidence="1 2">
    <name type="scientific">Ruminiclostridium cellobioparum subsp. termitidis CT1112</name>
    <dbReference type="NCBI Taxonomy" id="1195236"/>
    <lineage>
        <taxon>Bacteria</taxon>
        <taxon>Bacillati</taxon>
        <taxon>Bacillota</taxon>
        <taxon>Clostridia</taxon>
        <taxon>Eubacteriales</taxon>
        <taxon>Oscillospiraceae</taxon>
        <taxon>Ruminiclostridium</taxon>
    </lineage>
</organism>
<gene>
    <name evidence="1" type="ORF">CTER_3872</name>
</gene>
<keyword evidence="2" id="KW-1185">Reference proteome</keyword>
<reference evidence="1 2" key="1">
    <citation type="journal article" date="2013" name="Genome Announc.">
        <title>Draft Genome Sequence of the Cellulolytic, Mesophilic, Anaerobic Bacterium Clostridium termitidis Strain CT1112 (DSM 5398).</title>
        <authorList>
            <person name="Lal S."/>
            <person name="Ramachandran U."/>
            <person name="Zhang X."/>
            <person name="Munir R."/>
            <person name="Sparling R."/>
            <person name="Levin D.B."/>
        </authorList>
    </citation>
    <scope>NUCLEOTIDE SEQUENCE [LARGE SCALE GENOMIC DNA]</scope>
    <source>
        <strain evidence="1 2">CT1112</strain>
    </source>
</reference>
<evidence type="ECO:0000313" key="1">
    <source>
        <dbReference type="EMBL" id="EMS70392.1"/>
    </source>
</evidence>
<name>S0FGS1_RUMCE</name>
<dbReference type="EMBL" id="AORV01000055">
    <property type="protein sequence ID" value="EMS70392.1"/>
    <property type="molecule type" value="Genomic_DNA"/>
</dbReference>
<protein>
    <submittedName>
        <fullName evidence="1">Uncharacterized protein</fullName>
    </submittedName>
</protein>
<comment type="caution">
    <text evidence="1">The sequence shown here is derived from an EMBL/GenBank/DDBJ whole genome shotgun (WGS) entry which is preliminary data.</text>
</comment>